<proteinExistence type="predicted"/>
<evidence type="ECO:0000313" key="2">
    <source>
        <dbReference type="Proteomes" id="UP001470230"/>
    </source>
</evidence>
<sequence length="327" mass="37567">MIDMIDDNNNKKNFDNYQTPVKQIKPFFSLNTKQILSCLFITEDGEIFVGTKYWLSIYYFSEKRLIAKNHISIGSEINDIDSYNFENSRYVALATSDGFINLLRIKYTDNILSVDTHERLSIYNGEAKLVSILDQNTIVTVGDNSLITIITKSISSDKSWNQKQYKRKNNITALKYYKDQIFIGYENGEIETFMLVKEHCNDAEMLTSKMKTTKSSYQFKSAILGFYFNPEPIVVTEQSYYELDQFLKVKDHYSFSFKANKVSVVFDNIDGKNMQRMIVSDSNQVNIYENNKFVSAPALSSKSLISLSFLGDALIALSSQSVSLYKI</sequence>
<dbReference type="EMBL" id="JAPFFF010000012">
    <property type="protein sequence ID" value="KAK8875915.1"/>
    <property type="molecule type" value="Genomic_DNA"/>
</dbReference>
<accession>A0ABR2JD97</accession>
<reference evidence="1 2" key="1">
    <citation type="submission" date="2024-04" db="EMBL/GenBank/DDBJ databases">
        <title>Tritrichomonas musculus Genome.</title>
        <authorList>
            <person name="Alves-Ferreira E."/>
            <person name="Grigg M."/>
            <person name="Lorenzi H."/>
            <person name="Galac M."/>
        </authorList>
    </citation>
    <scope>NUCLEOTIDE SEQUENCE [LARGE SCALE GENOMIC DNA]</scope>
    <source>
        <strain evidence="1 2">EAF2021</strain>
    </source>
</reference>
<gene>
    <name evidence="1" type="ORF">M9Y10_006092</name>
</gene>
<keyword evidence="2" id="KW-1185">Reference proteome</keyword>
<evidence type="ECO:0000313" key="1">
    <source>
        <dbReference type="EMBL" id="KAK8875915.1"/>
    </source>
</evidence>
<protein>
    <submittedName>
        <fullName evidence="1">Uncharacterized protein</fullName>
    </submittedName>
</protein>
<dbReference type="InterPro" id="IPR036322">
    <property type="entry name" value="WD40_repeat_dom_sf"/>
</dbReference>
<organism evidence="1 2">
    <name type="scientific">Tritrichomonas musculus</name>
    <dbReference type="NCBI Taxonomy" id="1915356"/>
    <lineage>
        <taxon>Eukaryota</taxon>
        <taxon>Metamonada</taxon>
        <taxon>Parabasalia</taxon>
        <taxon>Tritrichomonadida</taxon>
        <taxon>Tritrichomonadidae</taxon>
        <taxon>Tritrichomonas</taxon>
    </lineage>
</organism>
<comment type="caution">
    <text evidence="1">The sequence shown here is derived from an EMBL/GenBank/DDBJ whole genome shotgun (WGS) entry which is preliminary data.</text>
</comment>
<name>A0ABR2JD97_9EUKA</name>
<dbReference type="SUPFAM" id="SSF50978">
    <property type="entry name" value="WD40 repeat-like"/>
    <property type="match status" value="1"/>
</dbReference>
<dbReference type="Proteomes" id="UP001470230">
    <property type="component" value="Unassembled WGS sequence"/>
</dbReference>